<name>A0AAW0TAN6_SCYPA</name>
<dbReference type="PROSITE" id="PS50054">
    <property type="entry name" value="TYR_PHOSPHATASE_DUAL"/>
    <property type="match status" value="1"/>
</dbReference>
<comment type="similarity">
    <text evidence="3">Belongs to the protein-tyrosine phosphatase family. Non-receptor class dual specificity subfamily.</text>
</comment>
<dbReference type="PROSITE" id="PS50056">
    <property type="entry name" value="TYR_PHOSPHATASE_2"/>
    <property type="match status" value="1"/>
</dbReference>
<dbReference type="SMART" id="SM00195">
    <property type="entry name" value="DSPc"/>
    <property type="match status" value="1"/>
</dbReference>
<evidence type="ECO:0000256" key="9">
    <source>
        <dbReference type="ARBA" id="ARBA00023242"/>
    </source>
</evidence>
<dbReference type="PANTHER" id="PTHR23339">
    <property type="entry name" value="TYROSINE SPECIFIC PROTEIN PHOSPHATASE AND DUAL SPECIFICITY PROTEIN PHOSPHATASE"/>
    <property type="match status" value="1"/>
</dbReference>
<dbReference type="InterPro" id="IPR016130">
    <property type="entry name" value="Tyr_Pase_AS"/>
</dbReference>
<evidence type="ECO:0000256" key="13">
    <source>
        <dbReference type="ARBA" id="ARBA00068789"/>
    </source>
</evidence>
<dbReference type="InterPro" id="IPR029021">
    <property type="entry name" value="Prot-tyrosine_phosphatase-like"/>
</dbReference>
<proteinExistence type="inferred from homology"/>
<evidence type="ECO:0000256" key="7">
    <source>
        <dbReference type="ARBA" id="ARBA00022801"/>
    </source>
</evidence>
<feature type="domain" description="Tyrosine specific protein phosphatases" evidence="16">
    <location>
        <begin position="94"/>
        <end position="159"/>
    </location>
</feature>
<dbReference type="InterPro" id="IPR057023">
    <property type="entry name" value="PTP-SAK"/>
</dbReference>
<dbReference type="InterPro" id="IPR000387">
    <property type="entry name" value="Tyr_Pase_dom"/>
</dbReference>
<comment type="caution">
    <text evidence="17">The sequence shown here is derived from an EMBL/GenBank/DDBJ whole genome shotgun (WGS) entry which is preliminary data.</text>
</comment>
<comment type="catalytic activity">
    <reaction evidence="10">
        <text>O-phospho-L-seryl-[protein] + H2O = L-seryl-[protein] + phosphate</text>
        <dbReference type="Rhea" id="RHEA:20629"/>
        <dbReference type="Rhea" id="RHEA-COMP:9863"/>
        <dbReference type="Rhea" id="RHEA-COMP:11604"/>
        <dbReference type="ChEBI" id="CHEBI:15377"/>
        <dbReference type="ChEBI" id="CHEBI:29999"/>
        <dbReference type="ChEBI" id="CHEBI:43474"/>
        <dbReference type="ChEBI" id="CHEBI:83421"/>
        <dbReference type="EC" id="3.1.3.16"/>
    </reaction>
</comment>
<dbReference type="EMBL" id="JARAKH010000034">
    <property type="protein sequence ID" value="KAK8384694.1"/>
    <property type="molecule type" value="Genomic_DNA"/>
</dbReference>
<gene>
    <name evidence="17" type="ORF">O3P69_014338</name>
</gene>
<keyword evidence="8" id="KW-0904">Protein phosphatase</keyword>
<keyword evidence="7" id="KW-0378">Hydrolase</keyword>
<dbReference type="InterPro" id="IPR003595">
    <property type="entry name" value="Tyr_Pase_cat"/>
</dbReference>
<feature type="domain" description="Tyrosine-protein phosphatase" evidence="15">
    <location>
        <begin position="26"/>
        <end position="173"/>
    </location>
</feature>
<dbReference type="InterPro" id="IPR050561">
    <property type="entry name" value="PTP"/>
</dbReference>
<evidence type="ECO:0000256" key="8">
    <source>
        <dbReference type="ARBA" id="ARBA00022912"/>
    </source>
</evidence>
<dbReference type="Proteomes" id="UP001487740">
    <property type="component" value="Unassembled WGS sequence"/>
</dbReference>
<keyword evidence="9" id="KW-0539">Nucleus</keyword>
<dbReference type="EC" id="3.1.3.16" evidence="5"/>
<comment type="function">
    <text evidence="12">Protein phosphatase that mediates dephosphorylation of proteins phosphorylated on Tyr and Ser/Thr residues. In vitro, it can dephosphorylate p44-ERK1 (MAPK3) but not p54 SAPK-beta (MAPK10) in vitro. Able to enhance activation of JNK and p38 (MAPK14).</text>
</comment>
<dbReference type="SMART" id="SM00404">
    <property type="entry name" value="PTPc_motif"/>
    <property type="match status" value="1"/>
</dbReference>
<evidence type="ECO:0000313" key="18">
    <source>
        <dbReference type="Proteomes" id="UP001487740"/>
    </source>
</evidence>
<dbReference type="GO" id="GO:0005634">
    <property type="term" value="C:nucleus"/>
    <property type="evidence" value="ECO:0007669"/>
    <property type="project" value="UniProtKB-SubCell"/>
</dbReference>
<dbReference type="GO" id="GO:0005829">
    <property type="term" value="C:cytosol"/>
    <property type="evidence" value="ECO:0007669"/>
    <property type="project" value="UniProtKB-SubCell"/>
</dbReference>
<organism evidence="17 18">
    <name type="scientific">Scylla paramamosain</name>
    <name type="common">Mud crab</name>
    <dbReference type="NCBI Taxonomy" id="85552"/>
    <lineage>
        <taxon>Eukaryota</taxon>
        <taxon>Metazoa</taxon>
        <taxon>Ecdysozoa</taxon>
        <taxon>Arthropoda</taxon>
        <taxon>Crustacea</taxon>
        <taxon>Multicrustacea</taxon>
        <taxon>Malacostraca</taxon>
        <taxon>Eumalacostraca</taxon>
        <taxon>Eucarida</taxon>
        <taxon>Decapoda</taxon>
        <taxon>Pleocyemata</taxon>
        <taxon>Brachyura</taxon>
        <taxon>Eubrachyura</taxon>
        <taxon>Portunoidea</taxon>
        <taxon>Portunidae</taxon>
        <taxon>Portuninae</taxon>
        <taxon>Scylla</taxon>
    </lineage>
</organism>
<evidence type="ECO:0000256" key="2">
    <source>
        <dbReference type="ARBA" id="ARBA00004514"/>
    </source>
</evidence>
<dbReference type="AlphaFoldDB" id="A0AAW0TAN6"/>
<comment type="catalytic activity">
    <reaction evidence="11">
        <text>O-phospho-L-threonyl-[protein] + H2O = L-threonyl-[protein] + phosphate</text>
        <dbReference type="Rhea" id="RHEA:47004"/>
        <dbReference type="Rhea" id="RHEA-COMP:11060"/>
        <dbReference type="Rhea" id="RHEA-COMP:11605"/>
        <dbReference type="ChEBI" id="CHEBI:15377"/>
        <dbReference type="ChEBI" id="CHEBI:30013"/>
        <dbReference type="ChEBI" id="CHEBI:43474"/>
        <dbReference type="ChEBI" id="CHEBI:61977"/>
        <dbReference type="EC" id="3.1.3.16"/>
    </reaction>
</comment>
<evidence type="ECO:0000256" key="10">
    <source>
        <dbReference type="ARBA" id="ARBA00047761"/>
    </source>
</evidence>
<dbReference type="GO" id="GO:0004725">
    <property type="term" value="F:protein tyrosine phosphatase activity"/>
    <property type="evidence" value="ECO:0007669"/>
    <property type="project" value="UniProtKB-EC"/>
</dbReference>
<evidence type="ECO:0000313" key="17">
    <source>
        <dbReference type="EMBL" id="KAK8384694.1"/>
    </source>
</evidence>
<evidence type="ECO:0000256" key="14">
    <source>
        <dbReference type="ARBA" id="ARBA00081937"/>
    </source>
</evidence>
<dbReference type="InterPro" id="IPR020422">
    <property type="entry name" value="TYR_PHOSPHATASE_DUAL_dom"/>
</dbReference>
<comment type="subcellular location">
    <subcellularLocation>
        <location evidence="2">Cytoplasm</location>
        <location evidence="2">Cytosol</location>
    </subcellularLocation>
    <subcellularLocation>
        <location evidence="1">Nucleus</location>
    </subcellularLocation>
</comment>
<evidence type="ECO:0000256" key="5">
    <source>
        <dbReference type="ARBA" id="ARBA00013081"/>
    </source>
</evidence>
<evidence type="ECO:0000259" key="16">
    <source>
        <dbReference type="PROSITE" id="PS50056"/>
    </source>
</evidence>
<dbReference type="Gene3D" id="3.90.190.10">
    <property type="entry name" value="Protein tyrosine phosphatase superfamily"/>
    <property type="match status" value="1"/>
</dbReference>
<sequence length="173" mass="20064">MTSKKGRSSRKRVQEEEYEYVCPPWNFSWVVPREICGSAWPETQANIDYLRSEGVGVIVSLSVERQPHSSAKKVMDCHLIPVEEFEDPSMEQITQFLDICDRARQDKKGICVHCRMGRGRTGVMLACYLIKFYSQPPSAAIRNIRLMRPGSVETYEQERAVTKFRDYLEWGHI</sequence>
<evidence type="ECO:0000256" key="4">
    <source>
        <dbReference type="ARBA" id="ARBA00013064"/>
    </source>
</evidence>
<keyword evidence="18" id="KW-1185">Reference proteome</keyword>
<evidence type="ECO:0000256" key="6">
    <source>
        <dbReference type="ARBA" id="ARBA00022490"/>
    </source>
</evidence>
<dbReference type="SUPFAM" id="SSF52799">
    <property type="entry name" value="(Phosphotyrosine protein) phosphatases II"/>
    <property type="match status" value="1"/>
</dbReference>
<dbReference type="Pfam" id="PF22784">
    <property type="entry name" value="PTP-SAK"/>
    <property type="match status" value="1"/>
</dbReference>
<evidence type="ECO:0000259" key="15">
    <source>
        <dbReference type="PROSITE" id="PS50054"/>
    </source>
</evidence>
<dbReference type="GO" id="GO:0004722">
    <property type="term" value="F:protein serine/threonine phosphatase activity"/>
    <property type="evidence" value="ECO:0007669"/>
    <property type="project" value="UniProtKB-EC"/>
</dbReference>
<accession>A0AAW0TAN6</accession>
<evidence type="ECO:0000256" key="11">
    <source>
        <dbReference type="ARBA" id="ARBA00048336"/>
    </source>
</evidence>
<protein>
    <recommendedName>
        <fullName evidence="13">Dual specificity protein phosphatase 23</fullName>
        <ecNumber evidence="5">3.1.3.16</ecNumber>
        <ecNumber evidence="4">3.1.3.48</ecNumber>
    </recommendedName>
    <alternativeName>
        <fullName evidence="14">Low molecular mass dual specificity phosphatase 3</fullName>
    </alternativeName>
</protein>
<dbReference type="PROSITE" id="PS00383">
    <property type="entry name" value="TYR_PHOSPHATASE_1"/>
    <property type="match status" value="1"/>
</dbReference>
<evidence type="ECO:0000256" key="3">
    <source>
        <dbReference type="ARBA" id="ARBA00008601"/>
    </source>
</evidence>
<evidence type="ECO:0000256" key="1">
    <source>
        <dbReference type="ARBA" id="ARBA00004123"/>
    </source>
</evidence>
<dbReference type="FunFam" id="3.90.190.10:FF:000063">
    <property type="entry name" value="Dual specificity phosphatase 23"/>
    <property type="match status" value="1"/>
</dbReference>
<reference evidence="17 18" key="1">
    <citation type="submission" date="2023-03" db="EMBL/GenBank/DDBJ databases">
        <title>High-quality genome of Scylla paramamosain provides insights in environmental adaptation.</title>
        <authorList>
            <person name="Zhang L."/>
        </authorList>
    </citation>
    <scope>NUCLEOTIDE SEQUENCE [LARGE SCALE GENOMIC DNA]</scope>
    <source>
        <strain evidence="17">LZ_2023a</strain>
        <tissue evidence="17">Muscle</tissue>
    </source>
</reference>
<evidence type="ECO:0000256" key="12">
    <source>
        <dbReference type="ARBA" id="ARBA00053915"/>
    </source>
</evidence>
<keyword evidence="6" id="KW-0963">Cytoplasm</keyword>
<dbReference type="EC" id="3.1.3.48" evidence="4"/>